<organism evidence="2">
    <name type="scientific">Alexandrium catenella</name>
    <name type="common">Red tide dinoflagellate</name>
    <name type="synonym">Gonyaulax catenella</name>
    <dbReference type="NCBI Taxonomy" id="2925"/>
    <lineage>
        <taxon>Eukaryota</taxon>
        <taxon>Sar</taxon>
        <taxon>Alveolata</taxon>
        <taxon>Dinophyceae</taxon>
        <taxon>Gonyaulacales</taxon>
        <taxon>Pyrocystaceae</taxon>
        <taxon>Alexandrium</taxon>
    </lineage>
</organism>
<evidence type="ECO:0000313" key="2">
    <source>
        <dbReference type="EMBL" id="CAD9153501.1"/>
    </source>
</evidence>
<accession>A0A7S1W7S5</accession>
<proteinExistence type="predicted"/>
<name>A0A7S1W7S5_ALECA</name>
<feature type="compositionally biased region" description="Polar residues" evidence="1">
    <location>
        <begin position="35"/>
        <end position="51"/>
    </location>
</feature>
<sequence>MQQRASPSLAFAFTRPPVMLPEPTAADGSPIPLLSASTAPNTPHSRATATPHSRAITPVAQSPVHARMQMQAASRPENISVIAPGGGTGINGAVYAELGRDPRFRVEVVGQSRAPYDCYPETWPHGGPAPNLVSFAQDVLNQGVLERTDCLVCGSRGGQVVLPHFWQQRGAAVPPAVVINGGVAMGLPTHVAWPDSAVTFIMIGGQDNFRGNLGCEEYIADTKSRVPPNNSTTSILYVEEMQHMPQATLLSAVLPHLIKAVLLWQADRVDNFREELRHILQAMTSAGWRGRLMYTKAAGSWEEIDFGPYQVGKVSSQAMVQTPEKPAAPIEHTRHDEMKALWRAAVRATAPGGGVPNAKEGNRFAAAAAAAKVMATKREAAAQQRPSLPIPIARGENMLTIPVKAGQGRPRSPADPTPISRALGIARAPYTSPAHSRSPVHCIDMMPPCTPIRA</sequence>
<reference evidence="2" key="1">
    <citation type="submission" date="2021-01" db="EMBL/GenBank/DDBJ databases">
        <authorList>
            <person name="Corre E."/>
            <person name="Pelletier E."/>
            <person name="Niang G."/>
            <person name="Scheremetjew M."/>
            <person name="Finn R."/>
            <person name="Kale V."/>
            <person name="Holt S."/>
            <person name="Cochrane G."/>
            <person name="Meng A."/>
            <person name="Brown T."/>
            <person name="Cohen L."/>
        </authorList>
    </citation>
    <scope>NUCLEOTIDE SEQUENCE</scope>
    <source>
        <strain evidence="2">OF101</strain>
    </source>
</reference>
<dbReference type="AlphaFoldDB" id="A0A7S1W7S5"/>
<dbReference type="EMBL" id="HBGE01054688">
    <property type="protein sequence ID" value="CAD9153501.1"/>
    <property type="molecule type" value="Transcribed_RNA"/>
</dbReference>
<gene>
    <name evidence="2" type="ORF">ACAT0790_LOCUS32958</name>
</gene>
<evidence type="ECO:0000256" key="1">
    <source>
        <dbReference type="SAM" id="MobiDB-lite"/>
    </source>
</evidence>
<feature type="region of interest" description="Disordered" evidence="1">
    <location>
        <begin position="21"/>
        <end position="53"/>
    </location>
</feature>
<protein>
    <submittedName>
        <fullName evidence="2">Uncharacterized protein</fullName>
    </submittedName>
</protein>